<keyword evidence="4 14" id="KW-1003">Cell membrane</keyword>
<dbReference type="EMBL" id="FRCS01000001">
    <property type="protein sequence ID" value="SHM24975.1"/>
    <property type="molecule type" value="Genomic_DNA"/>
</dbReference>
<dbReference type="NCBIfam" id="NF004412">
    <property type="entry name" value="PRK05759.1-3"/>
    <property type="match status" value="1"/>
</dbReference>
<evidence type="ECO:0000256" key="14">
    <source>
        <dbReference type="HAMAP-Rule" id="MF_01398"/>
    </source>
</evidence>
<dbReference type="NCBIfam" id="TIGR01144">
    <property type="entry name" value="ATP_synt_b"/>
    <property type="match status" value="1"/>
</dbReference>
<name>A0A1M7H974_9ACTN</name>
<dbReference type="GO" id="GO:0005886">
    <property type="term" value="C:plasma membrane"/>
    <property type="evidence" value="ECO:0007669"/>
    <property type="project" value="UniProtKB-SubCell"/>
</dbReference>
<accession>A0A1M7H974</accession>
<comment type="function">
    <text evidence="14">Component of the F(0) channel, it forms part of the peripheral stalk, linking F(1) to F(0).</text>
</comment>
<dbReference type="PANTHER" id="PTHR33445">
    <property type="entry name" value="ATP SYNTHASE SUBUNIT B', CHLOROPLASTIC"/>
    <property type="match status" value="1"/>
</dbReference>
<reference evidence="17 18" key="1">
    <citation type="submission" date="2016-11" db="EMBL/GenBank/DDBJ databases">
        <authorList>
            <person name="Jaros S."/>
            <person name="Januszkiewicz K."/>
            <person name="Wedrychowicz H."/>
        </authorList>
    </citation>
    <scope>NUCLEOTIDE SEQUENCE [LARGE SCALE GENOMIC DNA]</scope>
    <source>
        <strain evidence="17 18">DSM 46144</strain>
    </source>
</reference>
<dbReference type="STRING" id="134849.SAMN05443668_101109"/>
<keyword evidence="11 14" id="KW-0066">ATP synthesis</keyword>
<proteinExistence type="inferred from homology"/>
<feature type="coiled-coil region" evidence="16">
    <location>
        <begin position="65"/>
        <end position="125"/>
    </location>
</feature>
<evidence type="ECO:0000256" key="1">
    <source>
        <dbReference type="ARBA" id="ARBA00004162"/>
    </source>
</evidence>
<keyword evidence="5 14" id="KW-0138">CF(0)</keyword>
<keyword evidence="10 14" id="KW-0472">Membrane</keyword>
<dbReference type="Proteomes" id="UP000184440">
    <property type="component" value="Unassembled WGS sequence"/>
</dbReference>
<dbReference type="InterPro" id="IPR005864">
    <property type="entry name" value="ATP_synth_F0_bsu_bac"/>
</dbReference>
<evidence type="ECO:0000256" key="4">
    <source>
        <dbReference type="ARBA" id="ARBA00022475"/>
    </source>
</evidence>
<evidence type="ECO:0000256" key="11">
    <source>
        <dbReference type="ARBA" id="ARBA00023310"/>
    </source>
</evidence>
<evidence type="ECO:0000256" key="5">
    <source>
        <dbReference type="ARBA" id="ARBA00022547"/>
    </source>
</evidence>
<protein>
    <recommendedName>
        <fullName evidence="14">ATP synthase subunit b</fullName>
    </recommendedName>
    <alternativeName>
        <fullName evidence="14">ATP synthase F(0) sector subunit b</fullName>
    </alternativeName>
    <alternativeName>
        <fullName evidence="14">ATPase subunit I</fullName>
    </alternativeName>
    <alternativeName>
        <fullName evidence="14">F-type ATPase subunit b</fullName>
        <shortName evidence="14">F-ATPase subunit b</shortName>
    </alternativeName>
</protein>
<comment type="subcellular location">
    <subcellularLocation>
        <location evidence="1 14">Cell membrane</location>
        <topology evidence="1 14">Single-pass membrane protein</topology>
    </subcellularLocation>
</comment>
<dbReference type="HAMAP" id="MF_01398">
    <property type="entry name" value="ATP_synth_b_bprime"/>
    <property type="match status" value="1"/>
</dbReference>
<evidence type="ECO:0000256" key="16">
    <source>
        <dbReference type="SAM" id="Coils"/>
    </source>
</evidence>
<dbReference type="CDD" id="cd06503">
    <property type="entry name" value="ATP-synt_Fo_b"/>
    <property type="match status" value="1"/>
</dbReference>
<evidence type="ECO:0000256" key="3">
    <source>
        <dbReference type="ARBA" id="ARBA00022448"/>
    </source>
</evidence>
<dbReference type="OrthoDB" id="5243563at2"/>
<dbReference type="RefSeq" id="WP_073250258.1">
    <property type="nucleotide sequence ID" value="NZ_FRCS01000001.1"/>
</dbReference>
<keyword evidence="8 14" id="KW-1133">Transmembrane helix</keyword>
<dbReference type="InterPro" id="IPR050059">
    <property type="entry name" value="ATP_synthase_B_chain"/>
</dbReference>
<comment type="function">
    <text evidence="12 14">F(1)F(0) ATP synthase produces ATP from ADP in the presence of a proton or sodium gradient. F-type ATPases consist of two structural domains, F(1) containing the extramembraneous catalytic core and F(0) containing the membrane proton channel, linked together by a central stalk and a peripheral stalk. During catalysis, ATP synthesis in the catalytic domain of F(1) is coupled via a rotary mechanism of the central stalk subunits to proton translocation.</text>
</comment>
<evidence type="ECO:0000256" key="15">
    <source>
        <dbReference type="RuleBase" id="RU003848"/>
    </source>
</evidence>
<dbReference type="InterPro" id="IPR028987">
    <property type="entry name" value="ATP_synth_B-like_membr_sf"/>
</dbReference>
<comment type="similarity">
    <text evidence="2 14 15">Belongs to the ATPase B chain family.</text>
</comment>
<dbReference type="InterPro" id="IPR002146">
    <property type="entry name" value="ATP_synth_b/b'su_bac/chlpt"/>
</dbReference>
<dbReference type="SUPFAM" id="SSF81573">
    <property type="entry name" value="F1F0 ATP synthase subunit B, membrane domain"/>
    <property type="match status" value="1"/>
</dbReference>
<evidence type="ECO:0000256" key="13">
    <source>
        <dbReference type="ARBA" id="ARBA00025830"/>
    </source>
</evidence>
<keyword evidence="6 14" id="KW-0812">Transmembrane</keyword>
<dbReference type="Gene3D" id="1.20.5.620">
    <property type="entry name" value="F1F0 ATP synthase subunit B, membrane domain"/>
    <property type="match status" value="1"/>
</dbReference>
<dbReference type="PANTHER" id="PTHR33445:SF1">
    <property type="entry name" value="ATP SYNTHASE SUBUNIT B"/>
    <property type="match status" value="1"/>
</dbReference>
<organism evidence="17 18">
    <name type="scientific">Cryptosporangium aurantiacum</name>
    <dbReference type="NCBI Taxonomy" id="134849"/>
    <lineage>
        <taxon>Bacteria</taxon>
        <taxon>Bacillati</taxon>
        <taxon>Actinomycetota</taxon>
        <taxon>Actinomycetes</taxon>
        <taxon>Cryptosporangiales</taxon>
        <taxon>Cryptosporangiaceae</taxon>
        <taxon>Cryptosporangium</taxon>
    </lineage>
</organism>
<keyword evidence="7 14" id="KW-0375">Hydrogen ion transport</keyword>
<evidence type="ECO:0000256" key="8">
    <source>
        <dbReference type="ARBA" id="ARBA00022989"/>
    </source>
</evidence>
<dbReference type="GO" id="GO:0045259">
    <property type="term" value="C:proton-transporting ATP synthase complex"/>
    <property type="evidence" value="ECO:0007669"/>
    <property type="project" value="UniProtKB-KW"/>
</dbReference>
<evidence type="ECO:0000256" key="9">
    <source>
        <dbReference type="ARBA" id="ARBA00023065"/>
    </source>
</evidence>
<dbReference type="GO" id="GO:0046933">
    <property type="term" value="F:proton-transporting ATP synthase activity, rotational mechanism"/>
    <property type="evidence" value="ECO:0007669"/>
    <property type="project" value="UniProtKB-UniRule"/>
</dbReference>
<evidence type="ECO:0000256" key="7">
    <source>
        <dbReference type="ARBA" id="ARBA00022781"/>
    </source>
</evidence>
<evidence type="ECO:0000313" key="17">
    <source>
        <dbReference type="EMBL" id="SHM24975.1"/>
    </source>
</evidence>
<feature type="transmembrane region" description="Helical" evidence="14">
    <location>
        <begin position="21"/>
        <end position="43"/>
    </location>
</feature>
<evidence type="ECO:0000313" key="18">
    <source>
        <dbReference type="Proteomes" id="UP000184440"/>
    </source>
</evidence>
<keyword evidence="18" id="KW-1185">Reference proteome</keyword>
<evidence type="ECO:0000256" key="2">
    <source>
        <dbReference type="ARBA" id="ARBA00005513"/>
    </source>
</evidence>
<evidence type="ECO:0000256" key="6">
    <source>
        <dbReference type="ARBA" id="ARBA00022692"/>
    </source>
</evidence>
<keyword evidence="16" id="KW-0175">Coiled coil</keyword>
<dbReference type="GO" id="GO:0046961">
    <property type="term" value="F:proton-transporting ATPase activity, rotational mechanism"/>
    <property type="evidence" value="ECO:0007669"/>
    <property type="project" value="TreeGrafter"/>
</dbReference>
<sequence length="188" mass="20719">MSATTEIVTYLASEDGEVNPLLPHMSELIVGLIAFALLFWFLAKKVYPLFEKTYAERSEAIEGGIKRAEEAQAEAKATLEQYRAQLADARAEAGRIREEARAEGARIVEELRAEAQEQAARIVERGEEQLAAERQRLITEIRADIGRIAVDLAGRIVGESLADEARRAGTVERFLDDLDTTTSSGGRS</sequence>
<dbReference type="Pfam" id="PF00430">
    <property type="entry name" value="ATP-synt_B"/>
    <property type="match status" value="1"/>
</dbReference>
<comment type="subunit">
    <text evidence="13 14">F-type ATPases have 2 components, F(1) - the catalytic core - and F(0) - the membrane proton channel. F(1) has five subunits: alpha(3), beta(3), gamma(1), delta(1), epsilon(1). F(0) has three main subunits: a(1), b(2) and c(10-14). The alpha and beta chains form an alternating ring which encloses part of the gamma chain. F(1) is attached to F(0) by a central stalk formed by the gamma and epsilon chains, while a peripheral stalk is formed by the delta and b chains.</text>
</comment>
<evidence type="ECO:0000256" key="10">
    <source>
        <dbReference type="ARBA" id="ARBA00023136"/>
    </source>
</evidence>
<gene>
    <name evidence="14" type="primary">atpF</name>
    <name evidence="17" type="ORF">SAMN05443668_101109</name>
</gene>
<keyword evidence="3 14" id="KW-0813">Transport</keyword>
<keyword evidence="9 14" id="KW-0406">Ion transport</keyword>
<evidence type="ECO:0000256" key="12">
    <source>
        <dbReference type="ARBA" id="ARBA00025198"/>
    </source>
</evidence>
<dbReference type="AlphaFoldDB" id="A0A1M7H974"/>